<dbReference type="AlphaFoldDB" id="A0A3N0DR44"/>
<evidence type="ECO:0000313" key="3">
    <source>
        <dbReference type="Proteomes" id="UP000267469"/>
    </source>
</evidence>
<protein>
    <submittedName>
        <fullName evidence="2">Uncharacterized protein</fullName>
    </submittedName>
</protein>
<comment type="caution">
    <text evidence="2">The sequence shown here is derived from an EMBL/GenBank/DDBJ whole genome shotgun (WGS) entry which is preliminary data.</text>
</comment>
<accession>A0A3N0DR44</accession>
<gene>
    <name evidence="2" type="ORF">ED312_20360</name>
</gene>
<dbReference type="Proteomes" id="UP000267469">
    <property type="component" value="Unassembled WGS sequence"/>
</dbReference>
<sequence>NVSYNGTTQEFTYVDENGEVQTLNIEELIRLNESVTTLVNNNDGTYTYTNEEGEATLVDVPSDIIEQITNRSGDVYESITNLIDQSAGNVSYDGTTQEFTYVDENGESQSINLEELVRANETITTLVNNNDGTYTYTNEEGEDAVIDIGATEPWQVQGSADKATDNDQDIYQMGKVGIGTDNMLGTENANVVLAVNGSILTTSSIYADYVFEDYFEGESVLNSNYAFKSLKEVEDYINTNRHLPGIAKIDALMKNREGEYVINPTELSVQLLEKVEELYLHTIEQQKVLDQKDREIQELKKATLEMNERLERLEKLFKQ</sequence>
<keyword evidence="1" id="KW-0175">Coiled coil</keyword>
<evidence type="ECO:0000256" key="1">
    <source>
        <dbReference type="SAM" id="Coils"/>
    </source>
</evidence>
<dbReference type="EMBL" id="RJTM01000154">
    <property type="protein sequence ID" value="RNL77946.1"/>
    <property type="molecule type" value="Genomic_DNA"/>
</dbReference>
<reference evidence="2 3" key="1">
    <citation type="submission" date="2018-10" db="EMBL/GenBank/DDBJ databases">
        <title>Sinomicrobium pectinilyticum sp. nov., a pectinase-producing bacterium isolated from alkaline and saline soil, and emended description of the genus Sinomicrobium.</title>
        <authorList>
            <person name="Cheng B."/>
            <person name="Li C."/>
            <person name="Lai Q."/>
            <person name="Du M."/>
            <person name="Shao Z."/>
            <person name="Xu P."/>
            <person name="Yang C."/>
        </authorList>
    </citation>
    <scope>NUCLEOTIDE SEQUENCE [LARGE SCALE GENOMIC DNA]</scope>
    <source>
        <strain evidence="2 3">5DNS001</strain>
    </source>
</reference>
<organism evidence="2 3">
    <name type="scientific">Sinomicrobium pectinilyticum</name>
    <dbReference type="NCBI Taxonomy" id="1084421"/>
    <lineage>
        <taxon>Bacteria</taxon>
        <taxon>Pseudomonadati</taxon>
        <taxon>Bacteroidota</taxon>
        <taxon>Flavobacteriia</taxon>
        <taxon>Flavobacteriales</taxon>
        <taxon>Flavobacteriaceae</taxon>
        <taxon>Sinomicrobium</taxon>
    </lineage>
</organism>
<name>A0A3N0DR44_SINP1</name>
<evidence type="ECO:0000313" key="2">
    <source>
        <dbReference type="EMBL" id="RNL77946.1"/>
    </source>
</evidence>
<keyword evidence="3" id="KW-1185">Reference proteome</keyword>
<feature type="non-terminal residue" evidence="2">
    <location>
        <position position="1"/>
    </location>
</feature>
<feature type="coiled-coil region" evidence="1">
    <location>
        <begin position="289"/>
        <end position="319"/>
    </location>
</feature>
<proteinExistence type="predicted"/>